<feature type="binding site" evidence="8">
    <location>
        <position position="365"/>
    </location>
    <ligand>
        <name>substrate</name>
    </ligand>
</feature>
<dbReference type="FunFam" id="3.40.640.10:FF:000006">
    <property type="entry name" value="5-aminolevulinate synthase, mitochondrial"/>
    <property type="match status" value="1"/>
</dbReference>
<dbReference type="NCBIfam" id="NF005394">
    <property type="entry name" value="PRK06939.1"/>
    <property type="match status" value="1"/>
</dbReference>
<reference evidence="10 11" key="2">
    <citation type="journal article" date="2010" name="Stand. Genomic Sci.">
        <title>Complete genome sequence of Nakamurella multipartita type strain (Y-104).</title>
        <authorList>
            <person name="Tice H."/>
            <person name="Mayilraj S."/>
            <person name="Sims D."/>
            <person name="Lapidus A."/>
            <person name="Nolan M."/>
            <person name="Lucas S."/>
            <person name="Glavina Del Rio T."/>
            <person name="Copeland A."/>
            <person name="Cheng J.F."/>
            <person name="Meincke L."/>
            <person name="Bruce D."/>
            <person name="Goodwin L."/>
            <person name="Pitluck S."/>
            <person name="Ivanova N."/>
            <person name="Mavromatis K."/>
            <person name="Ovchinnikova G."/>
            <person name="Pati A."/>
            <person name="Chen A."/>
            <person name="Palaniappan K."/>
            <person name="Land M."/>
            <person name="Hauser L."/>
            <person name="Chang Y.J."/>
            <person name="Jeffries C.D."/>
            <person name="Detter J.C."/>
            <person name="Brettin T."/>
            <person name="Rohde M."/>
            <person name="Goker M."/>
            <person name="Bristow J."/>
            <person name="Eisen J.A."/>
            <person name="Markowitz V."/>
            <person name="Hugenholtz P."/>
            <person name="Kyrpides N.C."/>
            <person name="Klenk H.P."/>
            <person name="Chen F."/>
        </authorList>
    </citation>
    <scope>NUCLEOTIDE SEQUENCE [LARGE SCALE GENOMIC DNA]</scope>
    <source>
        <strain evidence="11">ATCC 700099 / DSM 44233 / CIP 104796 / JCM 9543 / NBRC 105858 / Y-104</strain>
    </source>
</reference>
<evidence type="ECO:0000256" key="8">
    <source>
        <dbReference type="HAMAP-Rule" id="MF_00985"/>
    </source>
</evidence>
<dbReference type="InterPro" id="IPR015424">
    <property type="entry name" value="PyrdxlP-dep_Trfase"/>
</dbReference>
<comment type="catalytic activity">
    <reaction evidence="8">
        <text>glycine + acetyl-CoA = (2S)-2-amino-3-oxobutanoate + CoA</text>
        <dbReference type="Rhea" id="RHEA:20736"/>
        <dbReference type="ChEBI" id="CHEBI:57287"/>
        <dbReference type="ChEBI" id="CHEBI:57288"/>
        <dbReference type="ChEBI" id="CHEBI:57305"/>
        <dbReference type="ChEBI" id="CHEBI:78948"/>
        <dbReference type="EC" id="2.3.1.29"/>
    </reaction>
</comment>
<evidence type="ECO:0000313" key="11">
    <source>
        <dbReference type="Proteomes" id="UP000002218"/>
    </source>
</evidence>
<feature type="modified residue" description="N6-(pyridoxal phosphate)lysine" evidence="8">
    <location>
        <position position="241"/>
    </location>
</feature>
<evidence type="ECO:0000256" key="3">
    <source>
        <dbReference type="ARBA" id="ARBA00011738"/>
    </source>
</evidence>
<evidence type="ECO:0000259" key="9">
    <source>
        <dbReference type="Pfam" id="PF00155"/>
    </source>
</evidence>
<dbReference type="Gene3D" id="3.90.1150.10">
    <property type="entry name" value="Aspartate Aminotransferase, domain 1"/>
    <property type="match status" value="1"/>
</dbReference>
<dbReference type="CDD" id="cd06454">
    <property type="entry name" value="KBL_like"/>
    <property type="match status" value="1"/>
</dbReference>
<comment type="pathway">
    <text evidence="1">Cofactor biosynthesis; biotin biosynthesis.</text>
</comment>
<comment type="similarity">
    <text evidence="2">Belongs to the class-II pyridoxal-phosphate-dependent aminotransferase family. BioF subfamily.</text>
</comment>
<dbReference type="Proteomes" id="UP000002218">
    <property type="component" value="Chromosome"/>
</dbReference>
<proteinExistence type="inferred from homology"/>
<keyword evidence="11" id="KW-1185">Reference proteome</keyword>
<name>C8XBH6_NAKMY</name>
<feature type="binding site" evidence="8">
    <location>
        <begin position="271"/>
        <end position="272"/>
    </location>
    <ligand>
        <name>pyridoxal 5'-phosphate</name>
        <dbReference type="ChEBI" id="CHEBI:597326"/>
        <note>ligand shared between dimeric partners</note>
    </ligand>
</feature>
<gene>
    <name evidence="8" type="primary">kbl</name>
    <name evidence="10" type="ordered locus">Namu_1029</name>
</gene>
<dbReference type="OrthoDB" id="9807157at2"/>
<dbReference type="EC" id="2.3.1.29" evidence="8"/>
<dbReference type="GO" id="GO:0019518">
    <property type="term" value="P:L-threonine catabolic process to glycine"/>
    <property type="evidence" value="ECO:0007669"/>
    <property type="project" value="UniProtKB-UniRule"/>
</dbReference>
<feature type="domain" description="Aminotransferase class I/classII large" evidence="9">
    <location>
        <begin position="42"/>
        <end position="383"/>
    </location>
</feature>
<dbReference type="RefSeq" id="WP_015746352.1">
    <property type="nucleotide sequence ID" value="NC_013235.1"/>
</dbReference>
<dbReference type="PANTHER" id="PTHR13693">
    <property type="entry name" value="CLASS II AMINOTRANSFERASE/8-AMINO-7-OXONONANOATE SYNTHASE"/>
    <property type="match status" value="1"/>
</dbReference>
<comment type="catalytic activity">
    <reaction evidence="7">
        <text>6-carboxyhexanoyl-[ACP] + L-alanine + H(+) = (8S)-8-amino-7-oxononanoate + holo-[ACP] + CO2</text>
        <dbReference type="Rhea" id="RHEA:42288"/>
        <dbReference type="Rhea" id="RHEA-COMP:9685"/>
        <dbReference type="Rhea" id="RHEA-COMP:9955"/>
        <dbReference type="ChEBI" id="CHEBI:15378"/>
        <dbReference type="ChEBI" id="CHEBI:16526"/>
        <dbReference type="ChEBI" id="CHEBI:57972"/>
        <dbReference type="ChEBI" id="CHEBI:64479"/>
        <dbReference type="ChEBI" id="CHEBI:78846"/>
        <dbReference type="ChEBI" id="CHEBI:149468"/>
        <dbReference type="EC" id="2.3.1.47"/>
    </reaction>
</comment>
<dbReference type="SUPFAM" id="SSF53383">
    <property type="entry name" value="PLP-dependent transferases"/>
    <property type="match status" value="1"/>
</dbReference>
<dbReference type="FunCoup" id="C8XBH6">
    <property type="interactions" value="297"/>
</dbReference>
<feature type="binding site" description="in other chain" evidence="8">
    <location>
        <position position="182"/>
    </location>
    <ligand>
        <name>pyridoxal 5'-phosphate</name>
        <dbReference type="ChEBI" id="CHEBI:597326"/>
        <note>ligand shared between dimeric partners</note>
    </ligand>
</feature>
<dbReference type="InterPro" id="IPR011282">
    <property type="entry name" value="2am3keto_CoA_ligase"/>
</dbReference>
<comment type="subunit">
    <text evidence="3 8">Homodimer.</text>
</comment>
<dbReference type="GO" id="GO:0030170">
    <property type="term" value="F:pyridoxal phosphate binding"/>
    <property type="evidence" value="ECO:0007669"/>
    <property type="project" value="UniProtKB-UniRule"/>
</dbReference>
<dbReference type="KEGG" id="nml:Namu_1029"/>
<accession>C8XBH6</accession>
<sequence>MYGALQQHITAELDGIREAGLTKRERSISGPQGTEIVADGQPVLNFCANNYLGLADDPRLLDAARASLDEWGYGLASVRFICGTQEQHRELERRLAGFLGTQDAILFASCFDANGGVFETLFGAEDAIISDALNHASIIDGIRLSKARRLRYRNRDMVDLEEQLRAAQDARFRIVVTDGVFSMDGYIAPLAQICDLAERYDALVFVDDSHAVGFIGENGRGTPELCGVEGRIDIYTGTFGKALGGASGGYVAAHGEIVELLRQRARPYLFSNTLAPAMVAGTLAALDLVASSNELRKRLQENAAQFRAGMAAHGFDLLPGEHPIVPVMFGDAALTARIADEMQRQGIYVTAFSFPVVPRGAARIRVQLSAAHTPEQIDRCVAAFVAARDLAA</sequence>
<dbReference type="GO" id="GO:0016874">
    <property type="term" value="F:ligase activity"/>
    <property type="evidence" value="ECO:0007669"/>
    <property type="project" value="UniProtKB-KW"/>
</dbReference>
<dbReference type="HOGENOM" id="CLU_015846_11_0_11"/>
<comment type="pathway">
    <text evidence="8">Amino-acid degradation; L-threonine degradation via oxydo-reductase pathway; glycine from L-threonine: step 2/2.</text>
</comment>
<dbReference type="FunFam" id="3.90.1150.10:FF:000004">
    <property type="entry name" value="2-amino-3-ketobutyrate coenzyme A ligase"/>
    <property type="match status" value="1"/>
</dbReference>
<dbReference type="GO" id="GO:0005829">
    <property type="term" value="C:cytosol"/>
    <property type="evidence" value="ECO:0007669"/>
    <property type="project" value="TreeGrafter"/>
</dbReference>
<organism evidence="10 11">
    <name type="scientific">Nakamurella multipartita (strain ATCC 700099 / DSM 44233 / CIP 104796 / JCM 9543 / NBRC 105858 / Y-104)</name>
    <name type="common">Microsphaera multipartita</name>
    <dbReference type="NCBI Taxonomy" id="479431"/>
    <lineage>
        <taxon>Bacteria</taxon>
        <taxon>Bacillati</taxon>
        <taxon>Actinomycetota</taxon>
        <taxon>Actinomycetes</taxon>
        <taxon>Nakamurellales</taxon>
        <taxon>Nakamurellaceae</taxon>
        <taxon>Nakamurella</taxon>
    </lineage>
</organism>
<evidence type="ECO:0000256" key="6">
    <source>
        <dbReference type="ARBA" id="ARBA00023315"/>
    </source>
</evidence>
<evidence type="ECO:0000256" key="2">
    <source>
        <dbReference type="ARBA" id="ARBA00010008"/>
    </source>
</evidence>
<comment type="function">
    <text evidence="8">Catalyzes the cleavage of 2-amino-3-ketobutyrate to glycine and acetyl-CoA.</text>
</comment>
<dbReference type="InterPro" id="IPR004839">
    <property type="entry name" value="Aminotransferase_I/II_large"/>
</dbReference>
<evidence type="ECO:0000256" key="5">
    <source>
        <dbReference type="ARBA" id="ARBA00022898"/>
    </source>
</evidence>
<dbReference type="UniPathway" id="UPA00046">
    <property type="reaction ID" value="UER00506"/>
</dbReference>
<dbReference type="PANTHER" id="PTHR13693:SF102">
    <property type="entry name" value="2-AMINO-3-KETOBUTYRATE COENZYME A LIGASE, MITOCHONDRIAL"/>
    <property type="match status" value="1"/>
</dbReference>
<keyword evidence="10" id="KW-0436">Ligase</keyword>
<comment type="cofactor">
    <cofactor evidence="8">
        <name>pyridoxal 5'-phosphate</name>
        <dbReference type="ChEBI" id="CHEBI:597326"/>
    </cofactor>
    <text evidence="8">Binds 1 pyridoxal phosphate per subunit.</text>
</comment>
<feature type="binding site" description="in other chain" evidence="8">
    <location>
        <begin position="238"/>
        <end position="241"/>
    </location>
    <ligand>
        <name>pyridoxal 5'-phosphate</name>
        <dbReference type="ChEBI" id="CHEBI:597326"/>
        <note>ligand shared between dimeric partners</note>
    </ligand>
</feature>
<dbReference type="Gene3D" id="3.40.640.10">
    <property type="entry name" value="Type I PLP-dependent aspartate aminotransferase-like (Major domain)"/>
    <property type="match status" value="1"/>
</dbReference>
<dbReference type="PROSITE" id="PS00599">
    <property type="entry name" value="AA_TRANSFER_CLASS_2"/>
    <property type="match status" value="1"/>
</dbReference>
<dbReference type="Pfam" id="PF00155">
    <property type="entry name" value="Aminotran_1_2"/>
    <property type="match status" value="1"/>
</dbReference>
<reference evidence="11" key="1">
    <citation type="submission" date="2009-09" db="EMBL/GenBank/DDBJ databases">
        <title>The complete genome of Nakamurella multipartita DSM 44233.</title>
        <authorList>
            <consortium name="US DOE Joint Genome Institute (JGI-PGF)"/>
            <person name="Lucas S."/>
            <person name="Copeland A."/>
            <person name="Lapidus A."/>
            <person name="Glavina del Rio T."/>
            <person name="Dalin E."/>
            <person name="Tice H."/>
            <person name="Bruce D."/>
            <person name="Goodwin L."/>
            <person name="Pitluck S."/>
            <person name="Kyrpides N."/>
            <person name="Mavromatis K."/>
            <person name="Ivanova N."/>
            <person name="Ovchinnikova G."/>
            <person name="Sims D."/>
            <person name="Meincke L."/>
            <person name="Brettin T."/>
            <person name="Detter J.C."/>
            <person name="Han C."/>
            <person name="Larimer F."/>
            <person name="Land M."/>
            <person name="Hauser L."/>
            <person name="Markowitz V."/>
            <person name="Cheng J.-F."/>
            <person name="Hugenholtz P."/>
            <person name="Woyke T."/>
            <person name="Wu D."/>
            <person name="Klenk H.-P."/>
            <person name="Eisen J.A."/>
        </authorList>
    </citation>
    <scope>NUCLEOTIDE SEQUENCE [LARGE SCALE GENOMIC DNA]</scope>
    <source>
        <strain evidence="11">ATCC 700099 / DSM 44233 / CIP 104796 / JCM 9543 / NBRC 105858 / Y-104</strain>
    </source>
</reference>
<dbReference type="HAMAP" id="MF_00985">
    <property type="entry name" value="2am3keto_CoA_ligase"/>
    <property type="match status" value="1"/>
</dbReference>
<protein>
    <recommendedName>
        <fullName evidence="8">2-amino-3-ketobutyrate coenzyme A ligase</fullName>
        <shortName evidence="8">AKB ligase</shortName>
        <ecNumber evidence="8">2.3.1.29</ecNumber>
    </recommendedName>
    <alternativeName>
        <fullName evidence="8">Glycine acetyltransferase</fullName>
    </alternativeName>
</protein>
<dbReference type="EMBL" id="CP001737">
    <property type="protein sequence ID" value="ACV77438.1"/>
    <property type="molecule type" value="Genomic_DNA"/>
</dbReference>
<dbReference type="AlphaFoldDB" id="C8XBH6"/>
<feature type="binding site" evidence="8">
    <location>
        <position position="135"/>
    </location>
    <ligand>
        <name>substrate</name>
    </ligand>
</feature>
<dbReference type="InterPro" id="IPR015422">
    <property type="entry name" value="PyrdxlP-dep_Trfase_small"/>
</dbReference>
<evidence type="ECO:0000256" key="4">
    <source>
        <dbReference type="ARBA" id="ARBA00022679"/>
    </source>
</evidence>
<evidence type="ECO:0000313" key="10">
    <source>
        <dbReference type="EMBL" id="ACV77438.1"/>
    </source>
</evidence>
<evidence type="ECO:0000256" key="7">
    <source>
        <dbReference type="ARBA" id="ARBA00047715"/>
    </source>
</evidence>
<dbReference type="InterPro" id="IPR001917">
    <property type="entry name" value="Aminotrans_II_pyridoxalP_BS"/>
</dbReference>
<dbReference type="InterPro" id="IPR050087">
    <property type="entry name" value="AON_synthase_class-II"/>
</dbReference>
<dbReference type="InParanoid" id="C8XBH6"/>
<dbReference type="InterPro" id="IPR015421">
    <property type="entry name" value="PyrdxlP-dep_Trfase_major"/>
</dbReference>
<keyword evidence="6 8" id="KW-0012">Acyltransferase</keyword>
<dbReference type="NCBIfam" id="TIGR01822">
    <property type="entry name" value="2am3keto_CoA"/>
    <property type="match status" value="1"/>
</dbReference>
<evidence type="ECO:0000256" key="1">
    <source>
        <dbReference type="ARBA" id="ARBA00004746"/>
    </source>
</evidence>
<feature type="binding site" description="in other chain" evidence="8">
    <location>
        <begin position="110"/>
        <end position="111"/>
    </location>
    <ligand>
        <name>pyridoxal 5'-phosphate</name>
        <dbReference type="ChEBI" id="CHEBI:597326"/>
        <note>ligand shared between dimeric partners</note>
    </ligand>
</feature>
<dbReference type="STRING" id="479431.Namu_1029"/>
<dbReference type="GO" id="GO:0008890">
    <property type="term" value="F:glycine C-acetyltransferase activity"/>
    <property type="evidence" value="ECO:0007669"/>
    <property type="project" value="UniProtKB-UniRule"/>
</dbReference>
<dbReference type="eggNOG" id="COG0156">
    <property type="taxonomic scope" value="Bacteria"/>
</dbReference>
<keyword evidence="4 8" id="KW-0808">Transferase</keyword>
<dbReference type="GO" id="GO:0008710">
    <property type="term" value="F:8-amino-7-oxononanoate synthase activity"/>
    <property type="evidence" value="ECO:0007669"/>
    <property type="project" value="UniProtKB-EC"/>
</dbReference>
<feature type="binding site" description="in other chain" evidence="8">
    <location>
        <begin position="207"/>
        <end position="210"/>
    </location>
    <ligand>
        <name>pyridoxal 5'-phosphate</name>
        <dbReference type="ChEBI" id="CHEBI:597326"/>
        <note>ligand shared between dimeric partners</note>
    </ligand>
</feature>
<keyword evidence="5 8" id="KW-0663">Pyridoxal phosphate</keyword>